<evidence type="ECO:0000256" key="1">
    <source>
        <dbReference type="SAM" id="MobiDB-lite"/>
    </source>
</evidence>
<proteinExistence type="predicted"/>
<name>A0AAD6J1T4_DREDA</name>
<feature type="region of interest" description="Disordered" evidence="1">
    <location>
        <begin position="278"/>
        <end position="317"/>
    </location>
</feature>
<feature type="domain" description="C2H2-type" evidence="2">
    <location>
        <begin position="60"/>
        <end position="83"/>
    </location>
</feature>
<feature type="compositionally biased region" description="Acidic residues" evidence="1">
    <location>
        <begin position="299"/>
        <end position="317"/>
    </location>
</feature>
<dbReference type="AlphaFoldDB" id="A0AAD6J1T4"/>
<evidence type="ECO:0000259" key="2">
    <source>
        <dbReference type="PROSITE" id="PS00028"/>
    </source>
</evidence>
<feature type="region of interest" description="Disordered" evidence="1">
    <location>
        <begin position="1"/>
        <end position="23"/>
    </location>
</feature>
<comment type="caution">
    <text evidence="3">The sequence shown here is derived from an EMBL/GenBank/DDBJ whole genome shotgun (WGS) entry which is preliminary data.</text>
</comment>
<accession>A0AAD6J1T4</accession>
<dbReference type="Proteomes" id="UP001221413">
    <property type="component" value="Unassembled WGS sequence"/>
</dbReference>
<dbReference type="EMBL" id="JAQGDS010000002">
    <property type="protein sequence ID" value="KAJ6262893.1"/>
    <property type="molecule type" value="Genomic_DNA"/>
</dbReference>
<dbReference type="InterPro" id="IPR013087">
    <property type="entry name" value="Znf_C2H2_type"/>
</dbReference>
<dbReference type="PROSITE" id="PS00028">
    <property type="entry name" value="ZINC_FINGER_C2H2_1"/>
    <property type="match status" value="1"/>
</dbReference>
<protein>
    <recommendedName>
        <fullName evidence="2">C2H2-type domain-containing protein</fullName>
    </recommendedName>
</protein>
<evidence type="ECO:0000313" key="4">
    <source>
        <dbReference type="Proteomes" id="UP001221413"/>
    </source>
</evidence>
<keyword evidence="4" id="KW-1185">Reference proteome</keyword>
<organism evidence="3 4">
    <name type="scientific">Drechslerella dactyloides</name>
    <name type="common">Nematode-trapping fungus</name>
    <name type="synonym">Arthrobotrys dactyloides</name>
    <dbReference type="NCBI Taxonomy" id="74499"/>
    <lineage>
        <taxon>Eukaryota</taxon>
        <taxon>Fungi</taxon>
        <taxon>Dikarya</taxon>
        <taxon>Ascomycota</taxon>
        <taxon>Pezizomycotina</taxon>
        <taxon>Orbiliomycetes</taxon>
        <taxon>Orbiliales</taxon>
        <taxon>Orbiliaceae</taxon>
        <taxon>Drechslerella</taxon>
    </lineage>
</organism>
<reference evidence="3" key="1">
    <citation type="submission" date="2023-01" db="EMBL/GenBank/DDBJ databases">
        <title>The chitinases involved in constricting ring structure development in the nematode-trapping fungus Drechslerella dactyloides.</title>
        <authorList>
            <person name="Wang R."/>
            <person name="Zhang L."/>
            <person name="Tang P."/>
            <person name="Li S."/>
            <person name="Liang L."/>
        </authorList>
    </citation>
    <scope>NUCLEOTIDE SEQUENCE</scope>
    <source>
        <strain evidence="3">YMF1.00031</strain>
    </source>
</reference>
<evidence type="ECO:0000313" key="3">
    <source>
        <dbReference type="EMBL" id="KAJ6262893.1"/>
    </source>
</evidence>
<feature type="compositionally biased region" description="Basic and acidic residues" evidence="1">
    <location>
        <begin position="278"/>
        <end position="291"/>
    </location>
</feature>
<gene>
    <name evidence="3" type="ORF">Dda_1450</name>
</gene>
<sequence>MAEKSQFANKAAGMSQTPSEIRREKMARVPTIISTRIPPREGVDAEHLQRGTDDIVAYYCPQQGCGYKFGSEKDRLDHARWRHAWCWECHKGFETLKELDRFCVPTCQEIFDRPSRLLRHIEQDQCEASPDKRITDHWLTHMILVDHAAAHERTDDEKVYISALGAKCITIEKQTAWIADPLGRFYEVAKSPEAAGRLVHACPIAEPSGAVMYIMIGHNTCLACGGKWREAGWFYNHLRAGSDDRFVLFKCEGCEAGFQWLSGIIAHYEEGCPYAERQRMEEEEKEEEARKMKASMVDIYEDEDDGEAYADEDDQED</sequence>